<proteinExistence type="predicted"/>
<sequence length="218" mass="24804">MSITDRQTGRASPSVLAFLVAGAELKMLKPPKNVELVWNHANGNSSQDLQKLHNISLVLCKMKAHTLKKSSKKLALVGFEQPAIPSEQEEAHEKYNSEQAYFTLAWHSQFDLQHDYHAIYHSCYNLIDQLAQMCENETQDKQYNKKSDRWHCTPKLLEKGPNNMCPAIVGIFEVCVKEHQRDGLEATEKRFGVKCDFDQEVERADQQAAAAMQDTVDI</sequence>
<evidence type="ECO:0000313" key="2">
    <source>
        <dbReference type="Proteomes" id="UP000800038"/>
    </source>
</evidence>
<organism evidence="1 2">
    <name type="scientific">Clathrospora elynae</name>
    <dbReference type="NCBI Taxonomy" id="706981"/>
    <lineage>
        <taxon>Eukaryota</taxon>
        <taxon>Fungi</taxon>
        <taxon>Dikarya</taxon>
        <taxon>Ascomycota</taxon>
        <taxon>Pezizomycotina</taxon>
        <taxon>Dothideomycetes</taxon>
        <taxon>Pleosporomycetidae</taxon>
        <taxon>Pleosporales</taxon>
        <taxon>Diademaceae</taxon>
        <taxon>Clathrospora</taxon>
    </lineage>
</organism>
<keyword evidence="2" id="KW-1185">Reference proteome</keyword>
<name>A0A6A5SH70_9PLEO</name>
<gene>
    <name evidence="1" type="ORF">EJ02DRAFT_425441</name>
</gene>
<dbReference type="Proteomes" id="UP000800038">
    <property type="component" value="Unassembled WGS sequence"/>
</dbReference>
<dbReference type="AlphaFoldDB" id="A0A6A5SH70"/>
<accession>A0A6A5SH70</accession>
<reference evidence="1" key="1">
    <citation type="journal article" date="2020" name="Stud. Mycol.">
        <title>101 Dothideomycetes genomes: a test case for predicting lifestyles and emergence of pathogens.</title>
        <authorList>
            <person name="Haridas S."/>
            <person name="Albert R."/>
            <person name="Binder M."/>
            <person name="Bloem J."/>
            <person name="Labutti K."/>
            <person name="Salamov A."/>
            <person name="Andreopoulos B."/>
            <person name="Baker S."/>
            <person name="Barry K."/>
            <person name="Bills G."/>
            <person name="Bluhm B."/>
            <person name="Cannon C."/>
            <person name="Castanera R."/>
            <person name="Culley D."/>
            <person name="Daum C."/>
            <person name="Ezra D."/>
            <person name="Gonzalez J."/>
            <person name="Henrissat B."/>
            <person name="Kuo A."/>
            <person name="Liang C."/>
            <person name="Lipzen A."/>
            <person name="Lutzoni F."/>
            <person name="Magnuson J."/>
            <person name="Mondo S."/>
            <person name="Nolan M."/>
            <person name="Ohm R."/>
            <person name="Pangilinan J."/>
            <person name="Park H.-J."/>
            <person name="Ramirez L."/>
            <person name="Alfaro M."/>
            <person name="Sun H."/>
            <person name="Tritt A."/>
            <person name="Yoshinaga Y."/>
            <person name="Zwiers L.-H."/>
            <person name="Turgeon B."/>
            <person name="Goodwin S."/>
            <person name="Spatafora J."/>
            <person name="Crous P."/>
            <person name="Grigoriev I."/>
        </authorList>
    </citation>
    <scope>NUCLEOTIDE SEQUENCE</scope>
    <source>
        <strain evidence="1">CBS 161.51</strain>
    </source>
</reference>
<dbReference type="EMBL" id="ML976097">
    <property type="protein sequence ID" value="KAF1938709.1"/>
    <property type="molecule type" value="Genomic_DNA"/>
</dbReference>
<evidence type="ECO:0000313" key="1">
    <source>
        <dbReference type="EMBL" id="KAF1938709.1"/>
    </source>
</evidence>
<protein>
    <submittedName>
        <fullName evidence="1">Uncharacterized protein</fullName>
    </submittedName>
</protein>